<organism evidence="2 3">
    <name type="scientific">Coccomyxa subellipsoidea</name>
    <dbReference type="NCBI Taxonomy" id="248742"/>
    <lineage>
        <taxon>Eukaryota</taxon>
        <taxon>Viridiplantae</taxon>
        <taxon>Chlorophyta</taxon>
        <taxon>core chlorophytes</taxon>
        <taxon>Trebouxiophyceae</taxon>
        <taxon>Trebouxiophyceae incertae sedis</taxon>
        <taxon>Coccomyxaceae</taxon>
        <taxon>Coccomyxa</taxon>
    </lineage>
</organism>
<name>A0ABR2Z131_9CHLO</name>
<dbReference type="Pfam" id="PF04177">
    <property type="entry name" value="TAP42"/>
    <property type="match status" value="1"/>
</dbReference>
<evidence type="ECO:0000313" key="3">
    <source>
        <dbReference type="Proteomes" id="UP001491310"/>
    </source>
</evidence>
<gene>
    <name evidence="2" type="ORF">WJX75_009572</name>
</gene>
<dbReference type="InterPro" id="IPR038511">
    <property type="entry name" value="TAP42/TAP46-like_sf"/>
</dbReference>
<evidence type="ECO:0000256" key="1">
    <source>
        <dbReference type="SAM" id="MobiDB-lite"/>
    </source>
</evidence>
<dbReference type="InterPro" id="IPR007304">
    <property type="entry name" value="TAP46-like"/>
</dbReference>
<feature type="region of interest" description="Disordered" evidence="1">
    <location>
        <begin position="285"/>
        <end position="336"/>
    </location>
</feature>
<comment type="caution">
    <text evidence="2">The sequence shown here is derived from an EMBL/GenBank/DDBJ whole genome shotgun (WGS) entry which is preliminary data.</text>
</comment>
<proteinExistence type="predicted"/>
<dbReference type="Proteomes" id="UP001491310">
    <property type="component" value="Unassembled WGS sequence"/>
</dbReference>
<dbReference type="EMBL" id="JALJOT010000002">
    <property type="protein sequence ID" value="KAK9917919.1"/>
    <property type="molecule type" value="Genomic_DNA"/>
</dbReference>
<sequence>MAVTNDEDLALPALFQKCWDADENTETLTDAQLEEAVRWLQSCSRMVATLGLFSSNEQAEDIATADLKYLLVSYLWGDLLSRSRTQDIQKRAELLNDASQLLRGFLEQCNEYGLLGSNERAVLLEAQGQGLLDPATRRTQKIAHIRLEKAAKAKLDALRMQDLRSKRLRELEAEEGSGSADEEFERDVWLTQIHLRTLKAANLLGSLKQEIELLNHAASLPEDLRVRPAQAPPAELMEKLRSAAAALSMGSAQQMRASVFRPSHNLPTVTLAEQADREIAAAQRAAEAQARAEAQRARAEAEDKDTEVETLRQRAWDDWKDDNPRGAGNSKLLPTA</sequence>
<accession>A0ABR2Z131</accession>
<keyword evidence="3" id="KW-1185">Reference proteome</keyword>
<dbReference type="PANTHER" id="PTHR10933">
    <property type="entry name" value="IMMUNOGLOBULIN-BINDING PROTEIN 1"/>
    <property type="match status" value="1"/>
</dbReference>
<evidence type="ECO:0000313" key="2">
    <source>
        <dbReference type="EMBL" id="KAK9917919.1"/>
    </source>
</evidence>
<reference evidence="2 3" key="1">
    <citation type="journal article" date="2024" name="Nat. Commun.">
        <title>Phylogenomics reveals the evolutionary origins of lichenization in chlorophyte algae.</title>
        <authorList>
            <person name="Puginier C."/>
            <person name="Libourel C."/>
            <person name="Otte J."/>
            <person name="Skaloud P."/>
            <person name="Haon M."/>
            <person name="Grisel S."/>
            <person name="Petersen M."/>
            <person name="Berrin J.G."/>
            <person name="Delaux P.M."/>
            <person name="Dal Grande F."/>
            <person name="Keller J."/>
        </authorList>
    </citation>
    <scope>NUCLEOTIDE SEQUENCE [LARGE SCALE GENOMIC DNA]</scope>
    <source>
        <strain evidence="2 3">SAG 216-7</strain>
    </source>
</reference>
<evidence type="ECO:0008006" key="4">
    <source>
        <dbReference type="Google" id="ProtNLM"/>
    </source>
</evidence>
<dbReference type="PANTHER" id="PTHR10933:SF9">
    <property type="entry name" value="IMMUNOGLOBULIN-BINDING PROTEIN 1"/>
    <property type="match status" value="1"/>
</dbReference>
<feature type="compositionally biased region" description="Basic and acidic residues" evidence="1">
    <location>
        <begin position="293"/>
        <end position="324"/>
    </location>
</feature>
<dbReference type="Gene3D" id="1.25.40.540">
    <property type="entry name" value="TAP42-like family"/>
    <property type="match status" value="1"/>
</dbReference>
<protein>
    <recommendedName>
        <fullName evidence="4">TAP42-like protein</fullName>
    </recommendedName>
</protein>